<evidence type="ECO:0000256" key="8">
    <source>
        <dbReference type="ARBA" id="ARBA00022741"/>
    </source>
</evidence>
<evidence type="ECO:0000313" key="14">
    <source>
        <dbReference type="Proteomes" id="UP000198460"/>
    </source>
</evidence>
<organism evidence="13 14">
    <name type="scientific">Burkholderia singularis</name>
    <dbReference type="NCBI Taxonomy" id="1503053"/>
    <lineage>
        <taxon>Bacteria</taxon>
        <taxon>Pseudomonadati</taxon>
        <taxon>Pseudomonadota</taxon>
        <taxon>Betaproteobacteria</taxon>
        <taxon>Burkholderiales</taxon>
        <taxon>Burkholderiaceae</taxon>
        <taxon>Burkholderia</taxon>
        <taxon>pseudomallei group</taxon>
    </lineage>
</organism>
<evidence type="ECO:0000256" key="10">
    <source>
        <dbReference type="ARBA" id="ARBA00022967"/>
    </source>
</evidence>
<comment type="subcellular location">
    <subcellularLocation>
        <location evidence="2">Cell inner membrane</location>
    </subcellularLocation>
    <subcellularLocation>
        <location evidence="1">Cell membrane</location>
        <topology evidence="1">Peripheral membrane protein</topology>
    </subcellularLocation>
</comment>
<keyword evidence="4" id="KW-1003">Cell membrane</keyword>
<evidence type="ECO:0000256" key="4">
    <source>
        <dbReference type="ARBA" id="ARBA00022475"/>
    </source>
</evidence>
<evidence type="ECO:0000256" key="9">
    <source>
        <dbReference type="ARBA" id="ARBA00022840"/>
    </source>
</evidence>
<reference evidence="13 14" key="1">
    <citation type="submission" date="2017-04" db="EMBL/GenBank/DDBJ databases">
        <authorList>
            <person name="Afonso C.L."/>
            <person name="Miller P.J."/>
            <person name="Scott M.A."/>
            <person name="Spackman E."/>
            <person name="Goraichik I."/>
            <person name="Dimitrov K.M."/>
            <person name="Suarez D.L."/>
            <person name="Swayne D.E."/>
        </authorList>
    </citation>
    <scope>NUCLEOTIDE SEQUENCE [LARGE SCALE GENOMIC DNA]</scope>
    <source>
        <strain evidence="13">LMG 28154</strain>
    </source>
</reference>
<evidence type="ECO:0000256" key="3">
    <source>
        <dbReference type="ARBA" id="ARBA00022448"/>
    </source>
</evidence>
<dbReference type="FunFam" id="3.40.50.300:FF:000126">
    <property type="entry name" value="Galactose/methyl galactoside import ATP-binding protein MglA"/>
    <property type="match status" value="1"/>
</dbReference>
<evidence type="ECO:0000256" key="11">
    <source>
        <dbReference type="ARBA" id="ARBA00023136"/>
    </source>
</evidence>
<dbReference type="Pfam" id="PF00005">
    <property type="entry name" value="ABC_tran"/>
    <property type="match status" value="2"/>
</dbReference>
<feature type="domain" description="ABC transporter" evidence="12">
    <location>
        <begin position="277"/>
        <end position="523"/>
    </location>
</feature>
<dbReference type="GO" id="GO:0005886">
    <property type="term" value="C:plasma membrane"/>
    <property type="evidence" value="ECO:0007669"/>
    <property type="project" value="UniProtKB-SubCell"/>
</dbReference>
<keyword evidence="8" id="KW-0547">Nucleotide-binding</keyword>
<keyword evidence="11" id="KW-0472">Membrane</keyword>
<dbReference type="Proteomes" id="UP000198460">
    <property type="component" value="Unassembled WGS sequence"/>
</dbReference>
<dbReference type="AlphaFoldDB" id="A0A238H211"/>
<evidence type="ECO:0000256" key="6">
    <source>
        <dbReference type="ARBA" id="ARBA00022597"/>
    </source>
</evidence>
<gene>
    <name evidence="13" type="ORF">BSIN_2473</name>
</gene>
<dbReference type="GO" id="GO:0005524">
    <property type="term" value="F:ATP binding"/>
    <property type="evidence" value="ECO:0007669"/>
    <property type="project" value="UniProtKB-KW"/>
</dbReference>
<evidence type="ECO:0000259" key="12">
    <source>
        <dbReference type="PROSITE" id="PS50893"/>
    </source>
</evidence>
<evidence type="ECO:0000313" key="13">
    <source>
        <dbReference type="EMBL" id="SMF99252.1"/>
    </source>
</evidence>
<dbReference type="GO" id="GO:0016887">
    <property type="term" value="F:ATP hydrolysis activity"/>
    <property type="evidence" value="ECO:0007669"/>
    <property type="project" value="InterPro"/>
</dbReference>
<dbReference type="GO" id="GO:0015749">
    <property type="term" value="P:monosaccharide transmembrane transport"/>
    <property type="evidence" value="ECO:0007669"/>
    <property type="project" value="UniProtKB-ARBA"/>
</dbReference>
<accession>A0A238H211</accession>
<keyword evidence="9 13" id="KW-0067">ATP-binding</keyword>
<dbReference type="PROSITE" id="PS00211">
    <property type="entry name" value="ABC_TRANSPORTER_1"/>
    <property type="match status" value="1"/>
</dbReference>
<dbReference type="NCBIfam" id="NF008442">
    <property type="entry name" value="PRK11288.1"/>
    <property type="match status" value="1"/>
</dbReference>
<dbReference type="CDD" id="cd03216">
    <property type="entry name" value="ABC_Carb_Monos_I"/>
    <property type="match status" value="1"/>
</dbReference>
<dbReference type="InterPro" id="IPR027417">
    <property type="entry name" value="P-loop_NTPase"/>
</dbReference>
<feature type="domain" description="ABC transporter" evidence="12">
    <location>
        <begin position="31"/>
        <end position="266"/>
    </location>
</feature>
<evidence type="ECO:0000256" key="1">
    <source>
        <dbReference type="ARBA" id="ARBA00004202"/>
    </source>
</evidence>
<keyword evidence="3" id="KW-0813">Transport</keyword>
<dbReference type="EMBL" id="FXAN01000039">
    <property type="protein sequence ID" value="SMF99252.1"/>
    <property type="molecule type" value="Genomic_DNA"/>
</dbReference>
<dbReference type="Gene3D" id="3.40.50.300">
    <property type="entry name" value="P-loop containing nucleotide triphosphate hydrolases"/>
    <property type="match status" value="2"/>
</dbReference>
<dbReference type="InterPro" id="IPR017871">
    <property type="entry name" value="ABC_transporter-like_CS"/>
</dbReference>
<evidence type="ECO:0000256" key="5">
    <source>
        <dbReference type="ARBA" id="ARBA00022519"/>
    </source>
</evidence>
<keyword evidence="6" id="KW-0762">Sugar transport</keyword>
<sequence>MPSRAARRGGNARGNPIDWMAADGGDVAAVLRFDNIGKVFPGVRALDGISFDVRAGQVHGLMGENGAGKSTLLKILGGEYQPDSGSVLVDGRAMRFSSAAASIAAGIAVIHQELQYVPDLTVAENLLLGRLPQTLGWVKKRDALRFVRERLAAMGVDLDPNAKLRQLSIGARQMVEICKALLRNARVIALDEPTSSLSHRETEVLFKLVDDLRRDGRALIYISHRMDEIYRLCDACTIFRDGRQVASHASLADVPRETLVRQMVGREISDIYHYAPRALGDVRLSVNALAGGALSAGADFDVRAGEIVGFFGLVGAGRSELMRVIYGADRKTGGTLALDGKPLDIRSTRDAIRHGIVLCPEDRKEEGIVAQASVAENINISCRRHTLRAGLFLDRKREAETAERFIDMLKIKTPNRRQKIRFLSGGNQQKAILARWLAEPDLKVVILDEPTRGIDVGAKHEIYGVIYALAQRGCAIVMVSSELPEVLGVSDRIVVMREGRIAGELARASATEEAVLNLALPQGGAARAA</sequence>
<dbReference type="SUPFAM" id="SSF52540">
    <property type="entry name" value="P-loop containing nucleoside triphosphate hydrolases"/>
    <property type="match status" value="2"/>
</dbReference>
<evidence type="ECO:0000256" key="7">
    <source>
        <dbReference type="ARBA" id="ARBA00022737"/>
    </source>
</evidence>
<dbReference type="InterPro" id="IPR003593">
    <property type="entry name" value="AAA+_ATPase"/>
</dbReference>
<keyword evidence="7" id="KW-0677">Repeat</keyword>
<dbReference type="PROSITE" id="PS50893">
    <property type="entry name" value="ABC_TRANSPORTER_2"/>
    <property type="match status" value="2"/>
</dbReference>
<keyword evidence="10" id="KW-1278">Translocase</keyword>
<keyword evidence="5" id="KW-0997">Cell inner membrane</keyword>
<proteinExistence type="predicted"/>
<dbReference type="PANTHER" id="PTHR43790:SF6">
    <property type="entry name" value="ARABINOSE IMPORT ATP-BINDING PROTEIN ARAG"/>
    <property type="match status" value="1"/>
</dbReference>
<dbReference type="FunFam" id="3.40.50.300:FF:000127">
    <property type="entry name" value="Ribose import ATP-binding protein RbsA"/>
    <property type="match status" value="1"/>
</dbReference>
<evidence type="ECO:0000256" key="2">
    <source>
        <dbReference type="ARBA" id="ARBA00004533"/>
    </source>
</evidence>
<dbReference type="InterPro" id="IPR003439">
    <property type="entry name" value="ABC_transporter-like_ATP-bd"/>
</dbReference>
<dbReference type="CDD" id="cd03215">
    <property type="entry name" value="ABC_Carb_Monos_II"/>
    <property type="match status" value="1"/>
</dbReference>
<dbReference type="InterPro" id="IPR050107">
    <property type="entry name" value="ABC_carbohydrate_import_ATPase"/>
</dbReference>
<dbReference type="SMART" id="SM00382">
    <property type="entry name" value="AAA"/>
    <property type="match status" value="2"/>
</dbReference>
<protein>
    <submittedName>
        <fullName evidence="13">L-arabinose transport ATP-binding protein AraG (TC 3.A.1.2.2)</fullName>
    </submittedName>
</protein>
<name>A0A238H211_9BURK</name>
<dbReference type="PANTHER" id="PTHR43790">
    <property type="entry name" value="CARBOHYDRATE TRANSPORT ATP-BINDING PROTEIN MG119-RELATED"/>
    <property type="match status" value="1"/>
</dbReference>